<dbReference type="AlphaFoldDB" id="A0A8J2L3Q4"/>
<dbReference type="OrthoDB" id="9986793at2759"/>
<dbReference type="PANTHER" id="PTHR47326">
    <property type="entry name" value="TRANSPOSABLE ELEMENT TC3 TRANSPOSASE-LIKE PROTEIN"/>
    <property type="match status" value="1"/>
</dbReference>
<evidence type="ECO:0000313" key="1">
    <source>
        <dbReference type="EMBL" id="CAG7825651.1"/>
    </source>
</evidence>
<proteinExistence type="predicted"/>
<name>A0A8J2L3Q4_9HEXA</name>
<dbReference type="EMBL" id="CAJVCH010537082">
    <property type="protein sequence ID" value="CAG7825651.1"/>
    <property type="molecule type" value="Genomic_DNA"/>
</dbReference>
<sequence length="367" mass="42531">MPPNEKNRYPAAEKKWIIEEISFLMRNGDSFHAALLKIQIDYEQRYGSERKPCYKTVRRWKRNWDHDFSLACRKPTGRPISVTTPGNVKKLERLLLRKPLLSSRKQAAITNIKRGSCRRIVKKLRITLSRSTRGQVLKPADPRKRKSFCERMIERFNQDDTLVDRICWTDETFIQLKGPVNTRNDVHYGYGNPHRVVETDKRGYNGVLMWAGVIGTQFIGPFFIRGTITGEVYHDLLLSKAIPALRQLGLLEDCIFMQDGATPHNVEEVADLLNDTFGQNWIGTDGPFDSWPARSCDLTPPDYWLWNRIKEYVKKGQPKTIADIKRLSREAFRSLSGAEIQRSCRKVKAKFQQCVRRNGLQVSKSFE</sequence>
<protein>
    <recommendedName>
        <fullName evidence="3">Transposase</fullName>
    </recommendedName>
</protein>
<dbReference type="PANTHER" id="PTHR47326:SF1">
    <property type="entry name" value="HTH PSQ-TYPE DOMAIN-CONTAINING PROTEIN"/>
    <property type="match status" value="1"/>
</dbReference>
<gene>
    <name evidence="1" type="ORF">AFUS01_LOCUS35752</name>
</gene>
<comment type="caution">
    <text evidence="1">The sequence shown here is derived from an EMBL/GenBank/DDBJ whole genome shotgun (WGS) entry which is preliminary data.</text>
</comment>
<organism evidence="1 2">
    <name type="scientific">Allacma fusca</name>
    <dbReference type="NCBI Taxonomy" id="39272"/>
    <lineage>
        <taxon>Eukaryota</taxon>
        <taxon>Metazoa</taxon>
        <taxon>Ecdysozoa</taxon>
        <taxon>Arthropoda</taxon>
        <taxon>Hexapoda</taxon>
        <taxon>Collembola</taxon>
        <taxon>Symphypleona</taxon>
        <taxon>Sminthuridae</taxon>
        <taxon>Allacma</taxon>
    </lineage>
</organism>
<evidence type="ECO:0000313" key="2">
    <source>
        <dbReference type="Proteomes" id="UP000708208"/>
    </source>
</evidence>
<dbReference type="Proteomes" id="UP000708208">
    <property type="component" value="Unassembled WGS sequence"/>
</dbReference>
<reference evidence="1" key="1">
    <citation type="submission" date="2021-06" db="EMBL/GenBank/DDBJ databases">
        <authorList>
            <person name="Hodson N. C."/>
            <person name="Mongue J. A."/>
            <person name="Jaron S. K."/>
        </authorList>
    </citation>
    <scope>NUCLEOTIDE SEQUENCE</scope>
</reference>
<evidence type="ECO:0008006" key="3">
    <source>
        <dbReference type="Google" id="ProtNLM"/>
    </source>
</evidence>
<accession>A0A8J2L3Q4</accession>
<keyword evidence="2" id="KW-1185">Reference proteome</keyword>